<keyword evidence="2" id="KW-0472">Membrane</keyword>
<evidence type="ECO:0000259" key="3">
    <source>
        <dbReference type="Pfam" id="PF04972"/>
    </source>
</evidence>
<feature type="transmembrane region" description="Helical" evidence="2">
    <location>
        <begin position="12"/>
        <end position="30"/>
    </location>
</feature>
<evidence type="ECO:0000256" key="1">
    <source>
        <dbReference type="SAM" id="MobiDB-lite"/>
    </source>
</evidence>
<protein>
    <submittedName>
        <fullName evidence="4">BON domain-containing protein</fullName>
    </submittedName>
</protein>
<dbReference type="Gene3D" id="3.30.1340.30">
    <property type="match status" value="1"/>
</dbReference>
<dbReference type="EMBL" id="CP071517">
    <property type="protein sequence ID" value="QSX73807.1"/>
    <property type="molecule type" value="Genomic_DNA"/>
</dbReference>
<feature type="domain" description="BON" evidence="3">
    <location>
        <begin position="85"/>
        <end position="148"/>
    </location>
</feature>
<dbReference type="Proteomes" id="UP000663400">
    <property type="component" value="Chromosome"/>
</dbReference>
<gene>
    <name evidence="4" type="ORF">HIV01_011225</name>
</gene>
<keyword evidence="5" id="KW-1185">Reference proteome</keyword>
<keyword evidence="2" id="KW-1133">Transmembrane helix</keyword>
<name>A0ABX7R6Q6_9GAMM</name>
<evidence type="ECO:0000313" key="5">
    <source>
        <dbReference type="Proteomes" id="UP000663400"/>
    </source>
</evidence>
<proteinExistence type="predicted"/>
<organism evidence="4 5">
    <name type="scientific">Lysobacter arenosi</name>
    <dbReference type="NCBI Taxonomy" id="2795387"/>
    <lineage>
        <taxon>Bacteria</taxon>
        <taxon>Pseudomonadati</taxon>
        <taxon>Pseudomonadota</taxon>
        <taxon>Gammaproteobacteria</taxon>
        <taxon>Lysobacterales</taxon>
        <taxon>Lysobacteraceae</taxon>
        <taxon>Lysobacter</taxon>
    </lineage>
</organism>
<sequence>MHESTAHSTLKTLYGVALAFAAGALAMYLMDPNTGRRRRALIRDRGASLGNDAGHYVRGKAKRAAHRLKGVAARGRASLSTELLDDDRLHDRIRARLGRVVGHPHDVEVHVHDGWVQLKGAVAEEEFEDLLREVSSMRGVRNLESLLRTTSPPPQPEGPRLGPH</sequence>
<keyword evidence="2" id="KW-0812">Transmembrane</keyword>
<dbReference type="Pfam" id="PF04972">
    <property type="entry name" value="BON"/>
    <property type="match status" value="1"/>
</dbReference>
<dbReference type="InterPro" id="IPR007055">
    <property type="entry name" value="BON_dom"/>
</dbReference>
<accession>A0ABX7R6Q6</accession>
<evidence type="ECO:0000313" key="4">
    <source>
        <dbReference type="EMBL" id="QSX73807.1"/>
    </source>
</evidence>
<evidence type="ECO:0000256" key="2">
    <source>
        <dbReference type="SAM" id="Phobius"/>
    </source>
</evidence>
<dbReference type="RefSeq" id="WP_200607144.1">
    <property type="nucleotide sequence ID" value="NZ_CP071517.1"/>
</dbReference>
<reference evidence="4 5" key="1">
    <citation type="submission" date="2021-02" db="EMBL/GenBank/DDBJ databases">
        <title>Lysobacter arenosi sp. nov., isolated from soil of gangwondo yeongwol, south Korea.</title>
        <authorList>
            <person name="Kim K.R."/>
            <person name="Kim K.H."/>
            <person name="Jeon C.O."/>
        </authorList>
    </citation>
    <scope>NUCLEOTIDE SEQUENCE [LARGE SCALE GENOMIC DNA]</scope>
    <source>
        <strain evidence="4 5">R7</strain>
    </source>
</reference>
<feature type="region of interest" description="Disordered" evidence="1">
    <location>
        <begin position="144"/>
        <end position="164"/>
    </location>
</feature>